<keyword evidence="1" id="KW-0812">Transmembrane</keyword>
<dbReference type="RefSeq" id="WP_115753419.1">
    <property type="nucleotide sequence ID" value="NZ_LARY01000002.1"/>
</dbReference>
<proteinExistence type="predicted"/>
<dbReference type="AlphaFoldDB" id="A0A3D8TQU0"/>
<accession>A0A3D8TQU0</accession>
<gene>
    <name evidence="2" type="ORF">UR08_09505</name>
</gene>
<feature type="transmembrane region" description="Helical" evidence="1">
    <location>
        <begin position="85"/>
        <end position="102"/>
    </location>
</feature>
<organism evidence="2 3">
    <name type="scientific">Listeria kieliensis</name>
    <dbReference type="NCBI Taxonomy" id="1621700"/>
    <lineage>
        <taxon>Bacteria</taxon>
        <taxon>Bacillati</taxon>
        <taxon>Bacillota</taxon>
        <taxon>Bacilli</taxon>
        <taxon>Bacillales</taxon>
        <taxon>Listeriaceae</taxon>
        <taxon>Listeria</taxon>
    </lineage>
</organism>
<reference evidence="3" key="1">
    <citation type="submission" date="2015-04" db="EMBL/GenBank/DDBJ databases">
        <authorList>
            <person name="Schardt J."/>
            <person name="Mueller-Herbst S."/>
            <person name="Scherer S."/>
            <person name="Huptas C."/>
        </authorList>
    </citation>
    <scope>NUCLEOTIDE SEQUENCE [LARGE SCALE GENOMIC DNA]</scope>
    <source>
        <strain evidence="3">Kiel-L1</strain>
    </source>
</reference>
<protein>
    <submittedName>
        <fullName evidence="2">Uncharacterized protein</fullName>
    </submittedName>
</protein>
<evidence type="ECO:0000313" key="3">
    <source>
        <dbReference type="Proteomes" id="UP000257055"/>
    </source>
</evidence>
<feature type="transmembrane region" description="Helical" evidence="1">
    <location>
        <begin position="58"/>
        <end position="78"/>
    </location>
</feature>
<keyword evidence="1" id="KW-0472">Membrane</keyword>
<evidence type="ECO:0000256" key="1">
    <source>
        <dbReference type="SAM" id="Phobius"/>
    </source>
</evidence>
<dbReference type="EMBL" id="LARY01000002">
    <property type="protein sequence ID" value="RDX01170.1"/>
    <property type="molecule type" value="Genomic_DNA"/>
</dbReference>
<sequence>MSQDSKKHYDEMEGKYEPYYVEPKMEKIGRKRTRKTLFILAIISTLFLYPYGEGAATFVMDGYFAPILFLLPLVLTFALRGKSRWLYFIRFLVMAYVFYSYFKVYSRVDRIYHIQAILDYRLCFAILVLSMIIYCILQGQMIKPRLPQKTEGES</sequence>
<keyword evidence="3" id="KW-1185">Reference proteome</keyword>
<dbReference type="Proteomes" id="UP000257055">
    <property type="component" value="Unassembled WGS sequence"/>
</dbReference>
<keyword evidence="1" id="KW-1133">Transmembrane helix</keyword>
<feature type="transmembrane region" description="Helical" evidence="1">
    <location>
        <begin position="114"/>
        <end position="137"/>
    </location>
</feature>
<name>A0A3D8TQU0_9LIST</name>
<comment type="caution">
    <text evidence="2">The sequence shown here is derived from an EMBL/GenBank/DDBJ whole genome shotgun (WGS) entry which is preliminary data.</text>
</comment>
<feature type="transmembrane region" description="Helical" evidence="1">
    <location>
        <begin position="36"/>
        <end position="52"/>
    </location>
</feature>
<evidence type="ECO:0000313" key="2">
    <source>
        <dbReference type="EMBL" id="RDX01170.1"/>
    </source>
</evidence>